<dbReference type="Proteomes" id="UP000093391">
    <property type="component" value="Chromosome"/>
</dbReference>
<name>A0A1B2LWZ0_9GAMM</name>
<evidence type="ECO:0000256" key="6">
    <source>
        <dbReference type="ARBA" id="ARBA00023136"/>
    </source>
</evidence>
<keyword evidence="6 8" id="KW-0472">Membrane</keyword>
<evidence type="ECO:0000313" key="11">
    <source>
        <dbReference type="Proteomes" id="UP000093391"/>
    </source>
</evidence>
<comment type="subcellular location">
    <subcellularLocation>
        <location evidence="1">Cell membrane</location>
        <topology evidence="1">Multi-pass membrane protein</topology>
    </subcellularLocation>
</comment>
<evidence type="ECO:0000256" key="1">
    <source>
        <dbReference type="ARBA" id="ARBA00004651"/>
    </source>
</evidence>
<feature type="transmembrane region" description="Helical" evidence="8">
    <location>
        <begin position="35"/>
        <end position="51"/>
    </location>
</feature>
<dbReference type="GO" id="GO:0009244">
    <property type="term" value="P:lipopolysaccharide core region biosynthetic process"/>
    <property type="evidence" value="ECO:0007669"/>
    <property type="project" value="TreeGrafter"/>
</dbReference>
<keyword evidence="5 8" id="KW-1133">Transmembrane helix</keyword>
<dbReference type="PANTHER" id="PTHR30443">
    <property type="entry name" value="INNER MEMBRANE PROTEIN"/>
    <property type="match status" value="1"/>
</dbReference>
<dbReference type="RefSeq" id="WP_067552547.1">
    <property type="nucleotide sequence ID" value="NZ_CP016895.1"/>
</dbReference>
<dbReference type="STRING" id="1789224.BFG52_03225"/>
<dbReference type="GO" id="GO:0016776">
    <property type="term" value="F:phosphotransferase activity, phosphate group as acceptor"/>
    <property type="evidence" value="ECO:0007669"/>
    <property type="project" value="TreeGrafter"/>
</dbReference>
<feature type="transmembrane region" description="Helical" evidence="8">
    <location>
        <begin position="111"/>
        <end position="129"/>
    </location>
</feature>
<keyword evidence="11" id="KW-1185">Reference proteome</keyword>
<dbReference type="CDD" id="cd16017">
    <property type="entry name" value="LptA"/>
    <property type="match status" value="1"/>
</dbReference>
<evidence type="ECO:0000259" key="9">
    <source>
        <dbReference type="Pfam" id="PF00884"/>
    </source>
</evidence>
<evidence type="ECO:0000256" key="5">
    <source>
        <dbReference type="ARBA" id="ARBA00022989"/>
    </source>
</evidence>
<dbReference type="KEGG" id="ala:BFG52_03225"/>
<dbReference type="EMBL" id="CP016895">
    <property type="protein sequence ID" value="AOA57460.1"/>
    <property type="molecule type" value="Genomic_DNA"/>
</dbReference>
<evidence type="ECO:0000256" key="4">
    <source>
        <dbReference type="ARBA" id="ARBA00022692"/>
    </source>
</evidence>
<dbReference type="AlphaFoldDB" id="A0A1B2LWZ0"/>
<evidence type="ECO:0000256" key="8">
    <source>
        <dbReference type="SAM" id="Phobius"/>
    </source>
</evidence>
<proteinExistence type="inferred from homology"/>
<evidence type="ECO:0000256" key="2">
    <source>
        <dbReference type="ARBA" id="ARBA00022475"/>
    </source>
</evidence>
<dbReference type="InterPro" id="IPR017850">
    <property type="entry name" value="Alkaline_phosphatase_core_sf"/>
</dbReference>
<dbReference type="Pfam" id="PF00884">
    <property type="entry name" value="Sulfatase"/>
    <property type="match status" value="1"/>
</dbReference>
<gene>
    <name evidence="10" type="ORF">BFG52_03225</name>
</gene>
<dbReference type="PANTHER" id="PTHR30443:SF4">
    <property type="entry name" value="PHOSPHOETHANOLAMINE TRANSFERASE OPGE-RELATED"/>
    <property type="match status" value="1"/>
</dbReference>
<keyword evidence="3" id="KW-0808">Transferase</keyword>
<reference evidence="10 11" key="1">
    <citation type="submission" date="2016-08" db="EMBL/GenBank/DDBJ databases">
        <authorList>
            <person name="Seilhamer J.J."/>
        </authorList>
    </citation>
    <scope>NUCLEOTIDE SEQUENCE [LARGE SCALE GENOMIC DNA]</scope>
    <source>
        <strain evidence="10 11">BRTC-1</strain>
    </source>
</reference>
<dbReference type="InterPro" id="IPR058130">
    <property type="entry name" value="PEA_transf_C"/>
</dbReference>
<feature type="transmembrane region" description="Helical" evidence="8">
    <location>
        <begin position="56"/>
        <end position="75"/>
    </location>
</feature>
<accession>A0A1B2LWZ0</accession>
<feature type="transmembrane region" description="Helical" evidence="8">
    <location>
        <begin position="141"/>
        <end position="160"/>
    </location>
</feature>
<dbReference type="InterPro" id="IPR000917">
    <property type="entry name" value="Sulfatase_N"/>
</dbReference>
<keyword evidence="2" id="KW-1003">Cell membrane</keyword>
<protein>
    <recommendedName>
        <fullName evidence="9">Sulfatase N-terminal domain-containing protein</fullName>
    </recommendedName>
</protein>
<keyword evidence="4 8" id="KW-0812">Transmembrane</keyword>
<feature type="domain" description="Sulfatase N-terminal" evidence="9">
    <location>
        <begin position="197"/>
        <end position="454"/>
    </location>
</feature>
<dbReference type="GO" id="GO:0005886">
    <property type="term" value="C:plasma membrane"/>
    <property type="evidence" value="ECO:0007669"/>
    <property type="project" value="UniProtKB-SubCell"/>
</dbReference>
<dbReference type="Gene3D" id="3.40.720.10">
    <property type="entry name" value="Alkaline Phosphatase, subunit A"/>
    <property type="match status" value="1"/>
</dbReference>
<dbReference type="InterPro" id="IPR040423">
    <property type="entry name" value="PEA_transferase"/>
</dbReference>
<comment type="similarity">
    <text evidence="7">Belongs to the phosphoethanolamine transferase family.</text>
</comment>
<sequence>MFAVFIKISFALLISIIYAYGLGFFDAFNRPKEYLPYLAVTLLSTLFLCYLQNMRIIYRIIYAAIFLLLSLYIATGTGIQQGHMSLGIIASVFQSDQNEALEFLSVVHYKFIFYAVLSYVLLLVFLFYKQEDHVFQCNSKLHKIILAMALFLNATTVFALETTRAIYLYKKEEKFLNEYNQKDFDWKIKQVNVDYQTQVFIIGESVQRNYLSLYGYQYKTTPFLDQMPLTYIENYIAAAPNTAASLVRTLAVSDGQQMIQPAMNVVRLANQAGYNTIWISNQGFMGKNDTAVSKTAQHAQHKLFLKTGNYRSNNIDDDEMLPLLQQQLKKYPKQNNIIFIHMMGSHPDSCERLFNSPLLYTEHHKALSCYLSSIYKLDHFIEGVYEILKQQNRSFKIHYFSDHGMSVDEDSIVVDNQYKHNYQVPYIILSSDAKQKTKIAKTVSAQDFIDIFAAQIGVTTPYLKPNYTLEHIPDNPNVTVFNWDELIPYNQLLD</sequence>
<evidence type="ECO:0000313" key="10">
    <source>
        <dbReference type="EMBL" id="AOA57460.1"/>
    </source>
</evidence>
<dbReference type="SUPFAM" id="SSF53649">
    <property type="entry name" value="Alkaline phosphatase-like"/>
    <property type="match status" value="1"/>
</dbReference>
<evidence type="ECO:0000256" key="3">
    <source>
        <dbReference type="ARBA" id="ARBA00022679"/>
    </source>
</evidence>
<evidence type="ECO:0000256" key="7">
    <source>
        <dbReference type="ARBA" id="ARBA00038481"/>
    </source>
</evidence>
<organism evidence="10 11">
    <name type="scientific">Acinetobacter larvae</name>
    <dbReference type="NCBI Taxonomy" id="1789224"/>
    <lineage>
        <taxon>Bacteria</taxon>
        <taxon>Pseudomonadati</taxon>
        <taxon>Pseudomonadota</taxon>
        <taxon>Gammaproteobacteria</taxon>
        <taxon>Moraxellales</taxon>
        <taxon>Moraxellaceae</taxon>
        <taxon>Acinetobacter</taxon>
    </lineage>
</organism>